<reference evidence="12 13" key="1">
    <citation type="submission" date="2016-03" db="EMBL/GenBank/DDBJ databases">
        <title>Comparative genomics of Pseudogymnoascus destructans, the fungus causing white-nose syndrome of bats.</title>
        <authorList>
            <person name="Palmer J.M."/>
            <person name="Drees K.P."/>
            <person name="Foster J.T."/>
            <person name="Lindner D.L."/>
        </authorList>
    </citation>
    <scope>NUCLEOTIDE SEQUENCE [LARGE SCALE GENOMIC DNA]</scope>
    <source>
        <strain evidence="12 13">UAMH 10579</strain>
    </source>
</reference>
<feature type="domain" description="Superoxide dismutase copper/zinc binding" evidence="11">
    <location>
        <begin position="45"/>
        <end position="162"/>
    </location>
</feature>
<evidence type="ECO:0000256" key="4">
    <source>
        <dbReference type="ARBA" id="ARBA00012682"/>
    </source>
</evidence>
<proteinExistence type="inferred from homology"/>
<evidence type="ECO:0000259" key="11">
    <source>
        <dbReference type="Pfam" id="PF00080"/>
    </source>
</evidence>
<dbReference type="PANTHER" id="PTHR20910:SF1">
    <property type="entry name" value="SUPEROXIDE DISMUTASE COPPER_ZINC BINDING DOMAIN-CONTAINING PROTEIN"/>
    <property type="match status" value="1"/>
</dbReference>
<evidence type="ECO:0000313" key="12">
    <source>
        <dbReference type="EMBL" id="OBT97908.1"/>
    </source>
</evidence>
<evidence type="ECO:0000256" key="7">
    <source>
        <dbReference type="ARBA" id="ARBA00049204"/>
    </source>
</evidence>
<keyword evidence="10" id="KW-0732">Signal</keyword>
<dbReference type="OrthoDB" id="159229at2759"/>
<keyword evidence="9" id="KW-0812">Transmembrane</keyword>
<dbReference type="FunFam" id="2.60.40.200:FF:000007">
    <property type="entry name" value="Cell surface Cu-only superoxide dismutase 5"/>
    <property type="match status" value="1"/>
</dbReference>
<dbReference type="GeneID" id="28837253"/>
<feature type="signal peptide" evidence="10">
    <location>
        <begin position="1"/>
        <end position="19"/>
    </location>
</feature>
<sequence length="242" mass="23379">MRSAVLLSVASALVVTTSATDAPDVTGNPSNIGYTAIIPSSGPISGEILIFAPNTGNGATVQVNLQNLPTTGGPFAYHIHALPVNSTGSCESTGGHLDPYTGTTPCNTPTPASCQVGDLSGKHGTVPYSSLVTNYGDAYLSLVADTPAFIGNRSFVVHDASGARIACANFVFHNGGGYSGPGSGAGSAAPTGSVGGGNSTGGTAPSKTGAVPSFTPMGAASVMGGAVGGVLGIVAAVGAALL</sequence>
<evidence type="ECO:0000256" key="3">
    <source>
        <dbReference type="ARBA" id="ARBA00010457"/>
    </source>
</evidence>
<comment type="subcellular location">
    <subcellularLocation>
        <location evidence="1">Cell envelope</location>
    </subcellularLocation>
    <subcellularLocation>
        <location evidence="2">Secreted</location>
    </subcellularLocation>
</comment>
<comment type="catalytic activity">
    <reaction evidence="7">
        <text>2 superoxide + 2 H(+) = H2O2 + O2</text>
        <dbReference type="Rhea" id="RHEA:20696"/>
        <dbReference type="ChEBI" id="CHEBI:15378"/>
        <dbReference type="ChEBI" id="CHEBI:15379"/>
        <dbReference type="ChEBI" id="CHEBI:16240"/>
        <dbReference type="ChEBI" id="CHEBI:18421"/>
        <dbReference type="EC" id="1.15.1.1"/>
    </reaction>
</comment>
<evidence type="ECO:0000256" key="10">
    <source>
        <dbReference type="SAM" id="SignalP"/>
    </source>
</evidence>
<dbReference type="GO" id="GO:0046872">
    <property type="term" value="F:metal ion binding"/>
    <property type="evidence" value="ECO:0007669"/>
    <property type="project" value="InterPro"/>
</dbReference>
<keyword evidence="5" id="KW-0964">Secreted</keyword>
<dbReference type="SUPFAM" id="SSF49329">
    <property type="entry name" value="Cu,Zn superoxide dismutase-like"/>
    <property type="match status" value="1"/>
</dbReference>
<evidence type="ECO:0000256" key="8">
    <source>
        <dbReference type="SAM" id="MobiDB-lite"/>
    </source>
</evidence>
<name>A0A1B8GQ07_9PEZI</name>
<evidence type="ECO:0000256" key="5">
    <source>
        <dbReference type="ARBA" id="ARBA00022525"/>
    </source>
</evidence>
<dbReference type="InterPro" id="IPR036423">
    <property type="entry name" value="SOD-like_Cu/Zn_dom_sf"/>
</dbReference>
<dbReference type="Pfam" id="PF00080">
    <property type="entry name" value="Sod_Cu"/>
    <property type="match status" value="1"/>
</dbReference>
<feature type="transmembrane region" description="Helical" evidence="9">
    <location>
        <begin position="217"/>
        <end position="241"/>
    </location>
</feature>
<dbReference type="Proteomes" id="UP000091956">
    <property type="component" value="Unassembled WGS sequence"/>
</dbReference>
<protein>
    <recommendedName>
        <fullName evidence="4">superoxide dismutase</fullName>
        <ecNumber evidence="4">1.15.1.1</ecNumber>
    </recommendedName>
</protein>
<evidence type="ECO:0000256" key="1">
    <source>
        <dbReference type="ARBA" id="ARBA00004196"/>
    </source>
</evidence>
<feature type="chain" id="PRO_5008608975" description="superoxide dismutase" evidence="10">
    <location>
        <begin position="20"/>
        <end position="242"/>
    </location>
</feature>
<comment type="similarity">
    <text evidence="3">Belongs to the Cu-Zn superoxide dismutase family.</text>
</comment>
<dbReference type="EC" id="1.15.1.1" evidence="4"/>
<evidence type="ECO:0000256" key="2">
    <source>
        <dbReference type="ARBA" id="ARBA00004613"/>
    </source>
</evidence>
<keyword evidence="6" id="KW-0049">Antioxidant</keyword>
<evidence type="ECO:0000256" key="6">
    <source>
        <dbReference type="ARBA" id="ARBA00022862"/>
    </source>
</evidence>
<dbReference type="InterPro" id="IPR053257">
    <property type="entry name" value="Cu-only_SOD"/>
</dbReference>
<dbReference type="PANTHER" id="PTHR20910">
    <property type="entry name" value="AGAP001623-PA"/>
    <property type="match status" value="1"/>
</dbReference>
<organism evidence="12 13">
    <name type="scientific">Pseudogymnoascus verrucosus</name>
    <dbReference type="NCBI Taxonomy" id="342668"/>
    <lineage>
        <taxon>Eukaryota</taxon>
        <taxon>Fungi</taxon>
        <taxon>Dikarya</taxon>
        <taxon>Ascomycota</taxon>
        <taxon>Pezizomycotina</taxon>
        <taxon>Leotiomycetes</taxon>
        <taxon>Thelebolales</taxon>
        <taxon>Thelebolaceae</taxon>
        <taxon>Pseudogymnoascus</taxon>
    </lineage>
</organism>
<gene>
    <name evidence="12" type="ORF">VE01_03867</name>
</gene>
<accession>A0A1B8GQ07</accession>
<dbReference type="EMBL" id="KV460219">
    <property type="protein sequence ID" value="OBT97908.1"/>
    <property type="molecule type" value="Genomic_DNA"/>
</dbReference>
<dbReference type="Gene3D" id="2.60.40.200">
    <property type="entry name" value="Superoxide dismutase, copper/zinc binding domain"/>
    <property type="match status" value="1"/>
</dbReference>
<dbReference type="InterPro" id="IPR001424">
    <property type="entry name" value="SOD_Cu_Zn_dom"/>
</dbReference>
<keyword evidence="9" id="KW-1133">Transmembrane helix</keyword>
<dbReference type="GO" id="GO:0005576">
    <property type="term" value="C:extracellular region"/>
    <property type="evidence" value="ECO:0007669"/>
    <property type="project" value="UniProtKB-SubCell"/>
</dbReference>
<evidence type="ECO:0000256" key="9">
    <source>
        <dbReference type="SAM" id="Phobius"/>
    </source>
</evidence>
<dbReference type="AlphaFoldDB" id="A0A1B8GQ07"/>
<keyword evidence="13" id="KW-1185">Reference proteome</keyword>
<reference evidence="13" key="2">
    <citation type="journal article" date="2018" name="Nat. Commun.">
        <title>Extreme sensitivity to ultraviolet light in the fungal pathogen causing white-nose syndrome of bats.</title>
        <authorList>
            <person name="Palmer J.M."/>
            <person name="Drees K.P."/>
            <person name="Foster J.T."/>
            <person name="Lindner D.L."/>
        </authorList>
    </citation>
    <scope>NUCLEOTIDE SEQUENCE [LARGE SCALE GENOMIC DNA]</scope>
    <source>
        <strain evidence="13">UAMH 10579</strain>
    </source>
</reference>
<dbReference type="STRING" id="342668.A0A1B8GQ07"/>
<dbReference type="GO" id="GO:0004784">
    <property type="term" value="F:superoxide dismutase activity"/>
    <property type="evidence" value="ECO:0007669"/>
    <property type="project" value="UniProtKB-EC"/>
</dbReference>
<evidence type="ECO:0000313" key="13">
    <source>
        <dbReference type="Proteomes" id="UP000091956"/>
    </source>
</evidence>
<dbReference type="RefSeq" id="XP_018131641.1">
    <property type="nucleotide sequence ID" value="XM_018273349.2"/>
</dbReference>
<feature type="region of interest" description="Disordered" evidence="8">
    <location>
        <begin position="182"/>
        <end position="209"/>
    </location>
</feature>
<keyword evidence="9" id="KW-0472">Membrane</keyword>